<evidence type="ECO:0000313" key="2">
    <source>
        <dbReference type="EMBL" id="KAL2783413.1"/>
    </source>
</evidence>
<dbReference type="PANTHER" id="PTHR21310:SF13">
    <property type="entry name" value="AMINOGLYCOSIDE PHOSPHOTRANSFERASE DOMAIN-CONTAINING PROTEIN"/>
    <property type="match status" value="1"/>
</dbReference>
<comment type="caution">
    <text evidence="2">The sequence shown here is derived from an EMBL/GenBank/DDBJ whole genome shotgun (WGS) entry which is preliminary data.</text>
</comment>
<dbReference type="Pfam" id="PF01636">
    <property type="entry name" value="APH"/>
    <property type="match status" value="1"/>
</dbReference>
<feature type="domain" description="Aminoglycoside phosphotransferase" evidence="1">
    <location>
        <begin position="53"/>
        <end position="161"/>
    </location>
</feature>
<evidence type="ECO:0000313" key="3">
    <source>
        <dbReference type="Proteomes" id="UP001610563"/>
    </source>
</evidence>
<dbReference type="PANTHER" id="PTHR21310">
    <property type="entry name" value="AMINOGLYCOSIDE PHOSPHOTRANSFERASE-RELATED-RELATED"/>
    <property type="match status" value="1"/>
</dbReference>
<reference evidence="2 3" key="1">
    <citation type="submission" date="2024-07" db="EMBL/GenBank/DDBJ databases">
        <title>Section-level genome sequencing and comparative genomics of Aspergillus sections Usti and Cavernicolus.</title>
        <authorList>
            <consortium name="Lawrence Berkeley National Laboratory"/>
            <person name="Nybo J.L."/>
            <person name="Vesth T.C."/>
            <person name="Theobald S."/>
            <person name="Frisvad J.C."/>
            <person name="Larsen T.O."/>
            <person name="Kjaerboelling I."/>
            <person name="Rothschild-Mancinelli K."/>
            <person name="Lyhne E.K."/>
            <person name="Kogle M.E."/>
            <person name="Barry K."/>
            <person name="Clum A."/>
            <person name="Na H."/>
            <person name="Ledsgaard L."/>
            <person name="Lin J."/>
            <person name="Lipzen A."/>
            <person name="Kuo A."/>
            <person name="Riley R."/>
            <person name="Mondo S."/>
            <person name="Labutti K."/>
            <person name="Haridas S."/>
            <person name="Pangalinan J."/>
            <person name="Salamov A.A."/>
            <person name="Simmons B.A."/>
            <person name="Magnuson J.K."/>
            <person name="Chen J."/>
            <person name="Drula E."/>
            <person name="Henrissat B."/>
            <person name="Wiebenga A."/>
            <person name="Lubbers R.J."/>
            <person name="Gomes A.C."/>
            <person name="Makela M.R."/>
            <person name="Stajich J."/>
            <person name="Grigoriev I.V."/>
            <person name="Mortensen U.H."/>
            <person name="De Vries R.P."/>
            <person name="Baker S.E."/>
            <person name="Andersen M.R."/>
        </authorList>
    </citation>
    <scope>NUCLEOTIDE SEQUENCE [LARGE SCALE GENOMIC DNA]</scope>
    <source>
        <strain evidence="2 3">CBS 209.92</strain>
    </source>
</reference>
<organism evidence="2 3">
    <name type="scientific">Aspergillus keveii</name>
    <dbReference type="NCBI Taxonomy" id="714993"/>
    <lineage>
        <taxon>Eukaryota</taxon>
        <taxon>Fungi</taxon>
        <taxon>Dikarya</taxon>
        <taxon>Ascomycota</taxon>
        <taxon>Pezizomycotina</taxon>
        <taxon>Eurotiomycetes</taxon>
        <taxon>Eurotiomycetidae</taxon>
        <taxon>Eurotiales</taxon>
        <taxon>Aspergillaceae</taxon>
        <taxon>Aspergillus</taxon>
        <taxon>Aspergillus subgen. Nidulantes</taxon>
    </lineage>
</organism>
<dbReference type="InterPro" id="IPR051678">
    <property type="entry name" value="AGP_Transferase"/>
</dbReference>
<name>A0ABR4FJH8_9EURO</name>
<keyword evidence="3" id="KW-1185">Reference proteome</keyword>
<proteinExistence type="predicted"/>
<evidence type="ECO:0000259" key="1">
    <source>
        <dbReference type="Pfam" id="PF01636"/>
    </source>
</evidence>
<dbReference type="Proteomes" id="UP001610563">
    <property type="component" value="Unassembled WGS sequence"/>
</dbReference>
<protein>
    <submittedName>
        <fullName evidence="2">Phosphotransferase enzyme family-domain-containing protein</fullName>
    </submittedName>
</protein>
<dbReference type="InterPro" id="IPR002575">
    <property type="entry name" value="Aminoglycoside_PTrfase"/>
</dbReference>
<dbReference type="EMBL" id="JBFTWV010000239">
    <property type="protein sequence ID" value="KAL2783413.1"/>
    <property type="molecule type" value="Genomic_DNA"/>
</dbReference>
<dbReference type="SUPFAM" id="SSF56112">
    <property type="entry name" value="Protein kinase-like (PK-like)"/>
    <property type="match status" value="1"/>
</dbReference>
<sequence length="278" mass="31683">MNSRVPPLPRDGLAWDDSRLDIVPKWTRQPNLEAIKNVCREKLHLSDPEPCDVTFFAQGALNKLYLARTHTRDYLMRVSLPVHPHSKTLGEVTTLRYLRRETSISVPEVIAFDASADNEIGFEWILMERMPGVSLYQKWRTMTAFQKAALVHRVAEYQAQILCRSLSGLGTLTSNDGEDGSRPQPGLLVSGMFFEGDHYDLDIPHGSFRSTHDWLSSYFQIVVKDHTAAKDEAEDSEDEEDAEFALTVTGRLIFLLPKVFPAIQNPRNDRLYGIMTYR</sequence>
<dbReference type="InterPro" id="IPR011009">
    <property type="entry name" value="Kinase-like_dom_sf"/>
</dbReference>
<accession>A0ABR4FJH8</accession>
<gene>
    <name evidence="2" type="ORF">BJX66DRAFT_318581</name>
</gene>